<proteinExistence type="predicted"/>
<dbReference type="EMBL" id="CP104213">
    <property type="protein sequence ID" value="UWX63968.1"/>
    <property type="molecule type" value="Genomic_DNA"/>
</dbReference>
<evidence type="ECO:0000256" key="1">
    <source>
        <dbReference type="SAM" id="Phobius"/>
    </source>
</evidence>
<dbReference type="InterPro" id="IPR052710">
    <property type="entry name" value="CAAX_protease"/>
</dbReference>
<keyword evidence="1" id="KW-0812">Transmembrane</keyword>
<dbReference type="Pfam" id="PF02517">
    <property type="entry name" value="Rce1-like"/>
    <property type="match status" value="1"/>
</dbReference>
<protein>
    <submittedName>
        <fullName evidence="3">CPBP family intramembrane metalloprotease</fullName>
    </submittedName>
</protein>
<feature type="transmembrane region" description="Helical" evidence="1">
    <location>
        <begin position="263"/>
        <end position="282"/>
    </location>
</feature>
<sequence>MSELPPTKLPHAAAELFADSQSPAPPVSQSPITPPPITAAEGGWAAIIVLVTQNAVSAIALARGLPLGTALLLSFLGVVLIFSLTMRRTALALLHDPRWRTRPRVGVVLGSFALAFVASRALLLFVLSLWPAGAQTVPEFLSKGTDVWVLLLVAGFLIPVAEEVAFRGLLMRGFEWARGPLFAALLSSLLFGLAHGAPAQVIAILPLAWFLARSVQYSGSLWTSISIHVLNNSLAVGLSAFLQGKDLSALGGDITGVKIPLSLGLASLLIGVAALVIGTLWLTPRTSPVPEARSPQWPVWTLSTVLLGVLVLAAVALSSAPLFLKGMDFKGL</sequence>
<feature type="transmembrane region" description="Helical" evidence="1">
    <location>
        <begin position="65"/>
        <end position="84"/>
    </location>
</feature>
<dbReference type="PANTHER" id="PTHR36435">
    <property type="entry name" value="SLR1288 PROTEIN"/>
    <property type="match status" value="1"/>
</dbReference>
<dbReference type="PANTHER" id="PTHR36435:SF1">
    <property type="entry name" value="CAAX AMINO TERMINAL PROTEASE FAMILY PROTEIN"/>
    <property type="match status" value="1"/>
</dbReference>
<accession>A0ABY5YJK3</accession>
<feature type="domain" description="CAAX prenyl protease 2/Lysostaphin resistance protein A-like" evidence="2">
    <location>
        <begin position="147"/>
        <end position="233"/>
    </location>
</feature>
<feature type="transmembrane region" description="Helical" evidence="1">
    <location>
        <begin position="105"/>
        <end position="127"/>
    </location>
</feature>
<feature type="transmembrane region" description="Helical" evidence="1">
    <location>
        <begin position="147"/>
        <end position="170"/>
    </location>
</feature>
<keyword evidence="3" id="KW-0378">Hydrolase</keyword>
<evidence type="ECO:0000259" key="2">
    <source>
        <dbReference type="Pfam" id="PF02517"/>
    </source>
</evidence>
<keyword evidence="3" id="KW-0645">Protease</keyword>
<dbReference type="RefSeq" id="WP_260560244.1">
    <property type="nucleotide sequence ID" value="NZ_BAABEC010000020.1"/>
</dbReference>
<dbReference type="GO" id="GO:0008237">
    <property type="term" value="F:metallopeptidase activity"/>
    <property type="evidence" value="ECO:0007669"/>
    <property type="project" value="UniProtKB-KW"/>
</dbReference>
<dbReference type="InterPro" id="IPR003675">
    <property type="entry name" value="Rce1/LyrA-like_dom"/>
</dbReference>
<name>A0ABY5YJK3_9DEIO</name>
<keyword evidence="1" id="KW-0472">Membrane</keyword>
<reference evidence="3" key="1">
    <citation type="submission" date="2022-09" db="EMBL/GenBank/DDBJ databases">
        <title>genome sequence of Deinococcus rubellus.</title>
        <authorList>
            <person name="Srinivasan S."/>
        </authorList>
    </citation>
    <scope>NUCLEOTIDE SEQUENCE</scope>
    <source>
        <strain evidence="3">Ant6</strain>
    </source>
</reference>
<feature type="transmembrane region" description="Helical" evidence="1">
    <location>
        <begin position="182"/>
        <end position="209"/>
    </location>
</feature>
<feature type="transmembrane region" description="Helical" evidence="1">
    <location>
        <begin position="221"/>
        <end position="242"/>
    </location>
</feature>
<keyword evidence="3" id="KW-0482">Metalloprotease</keyword>
<gene>
    <name evidence="3" type="ORF">N0D28_14800</name>
</gene>
<evidence type="ECO:0000313" key="4">
    <source>
        <dbReference type="Proteomes" id="UP001060261"/>
    </source>
</evidence>
<dbReference type="Proteomes" id="UP001060261">
    <property type="component" value="Chromosome"/>
</dbReference>
<organism evidence="3 4">
    <name type="scientific">Deinococcus rubellus</name>
    <dbReference type="NCBI Taxonomy" id="1889240"/>
    <lineage>
        <taxon>Bacteria</taxon>
        <taxon>Thermotogati</taxon>
        <taxon>Deinococcota</taxon>
        <taxon>Deinococci</taxon>
        <taxon>Deinococcales</taxon>
        <taxon>Deinococcaceae</taxon>
        <taxon>Deinococcus</taxon>
    </lineage>
</organism>
<feature type="transmembrane region" description="Helical" evidence="1">
    <location>
        <begin position="302"/>
        <end position="324"/>
    </location>
</feature>
<evidence type="ECO:0000313" key="3">
    <source>
        <dbReference type="EMBL" id="UWX63968.1"/>
    </source>
</evidence>
<keyword evidence="1" id="KW-1133">Transmembrane helix</keyword>
<keyword evidence="4" id="KW-1185">Reference proteome</keyword>